<keyword evidence="1" id="KW-1133">Transmembrane helix</keyword>
<proteinExistence type="predicted"/>
<gene>
    <name evidence="2" type="ORF">SDC9_178266</name>
</gene>
<sequence>MPMRCMGTAKAELAAGGLIALLGILLLVLKSGRARLGLSLLAALAGVAAFLIPNVLVGVCGSVHMACRTLTLPALSVLSVFTVIAAGINAFYLWKTDK</sequence>
<evidence type="ECO:0000256" key="1">
    <source>
        <dbReference type="SAM" id="Phobius"/>
    </source>
</evidence>
<feature type="transmembrane region" description="Helical" evidence="1">
    <location>
        <begin position="72"/>
        <end position="94"/>
    </location>
</feature>
<dbReference type="Pfam" id="PF14387">
    <property type="entry name" value="DUF4418"/>
    <property type="match status" value="1"/>
</dbReference>
<accession>A0A645GVH7</accession>
<dbReference type="InterPro" id="IPR025531">
    <property type="entry name" value="DUF4418"/>
</dbReference>
<dbReference type="EMBL" id="VSSQ01082055">
    <property type="protein sequence ID" value="MPN30795.1"/>
    <property type="molecule type" value="Genomic_DNA"/>
</dbReference>
<evidence type="ECO:0008006" key="3">
    <source>
        <dbReference type="Google" id="ProtNLM"/>
    </source>
</evidence>
<feature type="transmembrane region" description="Helical" evidence="1">
    <location>
        <begin position="12"/>
        <end position="29"/>
    </location>
</feature>
<keyword evidence="1" id="KW-0812">Transmembrane</keyword>
<keyword evidence="1" id="KW-0472">Membrane</keyword>
<feature type="transmembrane region" description="Helical" evidence="1">
    <location>
        <begin position="41"/>
        <end position="66"/>
    </location>
</feature>
<evidence type="ECO:0000313" key="2">
    <source>
        <dbReference type="EMBL" id="MPN30795.1"/>
    </source>
</evidence>
<comment type="caution">
    <text evidence="2">The sequence shown here is derived from an EMBL/GenBank/DDBJ whole genome shotgun (WGS) entry which is preliminary data.</text>
</comment>
<name>A0A645GVH7_9ZZZZ</name>
<reference evidence="2" key="1">
    <citation type="submission" date="2019-08" db="EMBL/GenBank/DDBJ databases">
        <authorList>
            <person name="Kucharzyk K."/>
            <person name="Murdoch R.W."/>
            <person name="Higgins S."/>
            <person name="Loffler F."/>
        </authorList>
    </citation>
    <scope>NUCLEOTIDE SEQUENCE</scope>
</reference>
<organism evidence="2">
    <name type="scientific">bioreactor metagenome</name>
    <dbReference type="NCBI Taxonomy" id="1076179"/>
    <lineage>
        <taxon>unclassified sequences</taxon>
        <taxon>metagenomes</taxon>
        <taxon>ecological metagenomes</taxon>
    </lineage>
</organism>
<dbReference type="AlphaFoldDB" id="A0A645GVH7"/>
<protein>
    <recommendedName>
        <fullName evidence="3">DUF4418 domain-containing protein</fullName>
    </recommendedName>
</protein>